<dbReference type="SUPFAM" id="SSF47616">
    <property type="entry name" value="GST C-terminal domain-like"/>
    <property type="match status" value="1"/>
</dbReference>
<dbReference type="FunCoup" id="A0A1Y5RPY5">
    <property type="interactions" value="74"/>
</dbReference>
<dbReference type="InParanoid" id="A0A1Y5RPY5"/>
<dbReference type="InterPro" id="IPR034330">
    <property type="entry name" value="GST_Zeta_C"/>
</dbReference>
<proteinExistence type="inferred from homology"/>
<dbReference type="SFLD" id="SFLDS00019">
    <property type="entry name" value="Glutathione_Transferase_(cytos"/>
    <property type="match status" value="1"/>
</dbReference>
<name>A0A1Y5RPY5_9PROT</name>
<dbReference type="NCBIfam" id="TIGR01262">
    <property type="entry name" value="maiA"/>
    <property type="match status" value="1"/>
</dbReference>
<evidence type="ECO:0000259" key="2">
    <source>
        <dbReference type="PROSITE" id="PS50404"/>
    </source>
</evidence>
<dbReference type="AlphaFoldDB" id="A0A1Y5RPY5"/>
<dbReference type="CDD" id="cd03042">
    <property type="entry name" value="GST_N_Zeta"/>
    <property type="match status" value="1"/>
</dbReference>
<dbReference type="Gene3D" id="3.40.30.10">
    <property type="entry name" value="Glutaredoxin"/>
    <property type="match status" value="1"/>
</dbReference>
<dbReference type="Pfam" id="PF00043">
    <property type="entry name" value="GST_C"/>
    <property type="match status" value="1"/>
</dbReference>
<dbReference type="GO" id="GO:0006559">
    <property type="term" value="P:L-phenylalanine catabolic process"/>
    <property type="evidence" value="ECO:0007669"/>
    <property type="project" value="TreeGrafter"/>
</dbReference>
<dbReference type="GO" id="GO:0050077">
    <property type="term" value="F:maleylpyruvate isomerase activity"/>
    <property type="evidence" value="ECO:0007669"/>
    <property type="project" value="UniProtKB-EC"/>
</dbReference>
<dbReference type="InterPro" id="IPR040079">
    <property type="entry name" value="Glutathione_S-Trfase"/>
</dbReference>
<evidence type="ECO:0000313" key="5">
    <source>
        <dbReference type="Proteomes" id="UP000193200"/>
    </source>
</evidence>
<evidence type="ECO:0000313" key="4">
    <source>
        <dbReference type="EMBL" id="SLN22612.1"/>
    </source>
</evidence>
<dbReference type="OrthoDB" id="509852at2"/>
<dbReference type="EC" id="5.2.1.4" evidence="4"/>
<sequence length="212" mass="23894">MRLHSYFRSSTSYRARIALNLKGLDYETVTHHLRKGEQRAADYLALNPQGLVPALEVDGMVIPQSLAIIDYLEERKPDPALLPADLPGRARVRGIAYALACDVHPLNNLRVLSYLADPLGHDQPTVATWFRHWCVVELNALETRLAREPETGSFCHGETPTLADVCLVPQIRNGQRFDVDMAPYPTLQRIYDRCMTFDAFVRAAPENQPDAE</sequence>
<feature type="domain" description="GST C-terminal" evidence="3">
    <location>
        <begin position="85"/>
        <end position="212"/>
    </location>
</feature>
<dbReference type="InterPro" id="IPR004045">
    <property type="entry name" value="Glutathione_S-Trfase_N"/>
</dbReference>
<dbReference type="EMBL" id="FWFR01000001">
    <property type="protein sequence ID" value="SLN22612.1"/>
    <property type="molecule type" value="Genomic_DNA"/>
</dbReference>
<evidence type="ECO:0000256" key="1">
    <source>
        <dbReference type="ARBA" id="ARBA00010007"/>
    </source>
</evidence>
<dbReference type="GO" id="GO:0006749">
    <property type="term" value="P:glutathione metabolic process"/>
    <property type="evidence" value="ECO:0007669"/>
    <property type="project" value="TreeGrafter"/>
</dbReference>
<dbReference type="GO" id="GO:0004364">
    <property type="term" value="F:glutathione transferase activity"/>
    <property type="evidence" value="ECO:0007669"/>
    <property type="project" value="TreeGrafter"/>
</dbReference>
<dbReference type="GO" id="GO:0016034">
    <property type="term" value="F:maleylacetoacetate isomerase activity"/>
    <property type="evidence" value="ECO:0007669"/>
    <property type="project" value="TreeGrafter"/>
</dbReference>
<dbReference type="PROSITE" id="PS50405">
    <property type="entry name" value="GST_CTER"/>
    <property type="match status" value="1"/>
</dbReference>
<dbReference type="PANTHER" id="PTHR42673">
    <property type="entry name" value="MALEYLACETOACETATE ISOMERASE"/>
    <property type="match status" value="1"/>
</dbReference>
<reference evidence="4 5" key="1">
    <citation type="submission" date="2017-03" db="EMBL/GenBank/DDBJ databases">
        <authorList>
            <person name="Afonso C.L."/>
            <person name="Miller P.J."/>
            <person name="Scott M.A."/>
            <person name="Spackman E."/>
            <person name="Goraichik I."/>
            <person name="Dimitrov K.M."/>
            <person name="Suarez D.L."/>
            <person name="Swayne D.E."/>
        </authorList>
    </citation>
    <scope>NUCLEOTIDE SEQUENCE [LARGE SCALE GENOMIC DNA]</scope>
    <source>
        <strain evidence="4 5">CECT 7691</strain>
    </source>
</reference>
<dbReference type="Proteomes" id="UP000193200">
    <property type="component" value="Unassembled WGS sequence"/>
</dbReference>
<dbReference type="InterPro" id="IPR005955">
    <property type="entry name" value="GST_Zeta"/>
</dbReference>
<accession>A0A1Y5RPY5</accession>
<gene>
    <name evidence="4" type="primary">nagL</name>
    <name evidence="4" type="ORF">OCH7691_00601</name>
</gene>
<dbReference type="GO" id="GO:0005737">
    <property type="term" value="C:cytoplasm"/>
    <property type="evidence" value="ECO:0007669"/>
    <property type="project" value="InterPro"/>
</dbReference>
<dbReference type="InterPro" id="IPR036249">
    <property type="entry name" value="Thioredoxin-like_sf"/>
</dbReference>
<organism evidence="4 5">
    <name type="scientific">Oceanibacterium hippocampi</name>
    <dbReference type="NCBI Taxonomy" id="745714"/>
    <lineage>
        <taxon>Bacteria</taxon>
        <taxon>Pseudomonadati</taxon>
        <taxon>Pseudomonadota</taxon>
        <taxon>Alphaproteobacteria</taxon>
        <taxon>Sneathiellales</taxon>
        <taxon>Sneathiellaceae</taxon>
        <taxon>Oceanibacterium</taxon>
    </lineage>
</organism>
<dbReference type="Gene3D" id="1.20.1050.10">
    <property type="match status" value="1"/>
</dbReference>
<dbReference type="SFLD" id="SFLDG00358">
    <property type="entry name" value="Main_(cytGST)"/>
    <property type="match status" value="1"/>
</dbReference>
<keyword evidence="5" id="KW-1185">Reference proteome</keyword>
<evidence type="ECO:0000259" key="3">
    <source>
        <dbReference type="PROSITE" id="PS50405"/>
    </source>
</evidence>
<dbReference type="RefSeq" id="WP_085881925.1">
    <property type="nucleotide sequence ID" value="NZ_FWFR01000001.1"/>
</dbReference>
<keyword evidence="4" id="KW-0670">Pyruvate</keyword>
<feature type="domain" description="GST N-terminal" evidence="2">
    <location>
        <begin position="1"/>
        <end position="80"/>
    </location>
</feature>
<dbReference type="InterPro" id="IPR010987">
    <property type="entry name" value="Glutathione-S-Trfase_C-like"/>
</dbReference>
<dbReference type="CDD" id="cd03191">
    <property type="entry name" value="GST_C_Zeta"/>
    <property type="match status" value="1"/>
</dbReference>
<dbReference type="InterPro" id="IPR004046">
    <property type="entry name" value="GST_C"/>
</dbReference>
<dbReference type="InterPro" id="IPR036282">
    <property type="entry name" value="Glutathione-S-Trfase_C_sf"/>
</dbReference>
<dbReference type="PROSITE" id="PS50404">
    <property type="entry name" value="GST_NTER"/>
    <property type="match status" value="1"/>
</dbReference>
<protein>
    <submittedName>
        <fullName evidence="4">Maleylpyruvate isomerase</fullName>
        <ecNumber evidence="4">5.2.1.4</ecNumber>
    </submittedName>
</protein>
<dbReference type="SUPFAM" id="SSF52833">
    <property type="entry name" value="Thioredoxin-like"/>
    <property type="match status" value="1"/>
</dbReference>
<dbReference type="Pfam" id="PF13409">
    <property type="entry name" value="GST_N_2"/>
    <property type="match status" value="1"/>
</dbReference>
<dbReference type="PANTHER" id="PTHR42673:SF21">
    <property type="entry name" value="GLUTATHIONE S-TRANSFERASE YFCF"/>
    <property type="match status" value="1"/>
</dbReference>
<keyword evidence="4" id="KW-0413">Isomerase</keyword>
<dbReference type="InterPro" id="IPR034333">
    <property type="entry name" value="GST_Zeta_N"/>
</dbReference>
<comment type="similarity">
    <text evidence="1">Belongs to the GST superfamily. Zeta family.</text>
</comment>